<dbReference type="InterPro" id="IPR043128">
    <property type="entry name" value="Rev_trsase/Diguanyl_cyclase"/>
</dbReference>
<dbReference type="Pfam" id="PF00078">
    <property type="entry name" value="RVT_1"/>
    <property type="match status" value="1"/>
</dbReference>
<comment type="caution">
    <text evidence="2">The sequence shown here is derived from an EMBL/GenBank/DDBJ whole genome shotgun (WGS) entry which is preliminary data.</text>
</comment>
<dbReference type="PANTHER" id="PTHR24559:SF444">
    <property type="entry name" value="REVERSE TRANSCRIPTASE DOMAIN-CONTAINING PROTEIN"/>
    <property type="match status" value="1"/>
</dbReference>
<dbReference type="InterPro" id="IPR021109">
    <property type="entry name" value="Peptidase_aspartic_dom_sf"/>
</dbReference>
<protein>
    <submittedName>
        <fullName evidence="2">DNA/RNA polymerases superfamily protein</fullName>
    </submittedName>
</protein>
<gene>
    <name evidence="2" type="ORF">EPI10_021342</name>
</gene>
<evidence type="ECO:0000259" key="1">
    <source>
        <dbReference type="Pfam" id="PF00078"/>
    </source>
</evidence>
<feature type="domain" description="Reverse transcriptase" evidence="1">
    <location>
        <begin position="244"/>
        <end position="378"/>
    </location>
</feature>
<dbReference type="Gene3D" id="3.30.70.270">
    <property type="match status" value="2"/>
</dbReference>
<evidence type="ECO:0000313" key="2">
    <source>
        <dbReference type="EMBL" id="KAA3480938.1"/>
    </source>
</evidence>
<dbReference type="Gene3D" id="3.10.10.10">
    <property type="entry name" value="HIV Type 1 Reverse Transcriptase, subunit A, domain 1"/>
    <property type="match status" value="1"/>
</dbReference>
<keyword evidence="3" id="KW-1185">Reference proteome</keyword>
<proteinExistence type="predicted"/>
<dbReference type="Pfam" id="PF08284">
    <property type="entry name" value="RVP_2"/>
    <property type="match status" value="1"/>
</dbReference>
<name>A0A5B6WI71_9ROSI</name>
<dbReference type="PANTHER" id="PTHR24559">
    <property type="entry name" value="TRANSPOSON TY3-I GAG-POL POLYPROTEIN"/>
    <property type="match status" value="1"/>
</dbReference>
<reference evidence="2" key="1">
    <citation type="submission" date="2019-08" db="EMBL/GenBank/DDBJ databases">
        <authorList>
            <person name="Liu F."/>
        </authorList>
    </citation>
    <scope>NUCLEOTIDE SEQUENCE [LARGE SCALE GENOMIC DNA]</scope>
    <source>
        <strain evidence="2">PA1801</strain>
        <tissue evidence="2">Leaf</tissue>
    </source>
</reference>
<dbReference type="EMBL" id="SMMG02000003">
    <property type="protein sequence ID" value="KAA3480938.1"/>
    <property type="molecule type" value="Genomic_DNA"/>
</dbReference>
<dbReference type="OrthoDB" id="2431547at2759"/>
<evidence type="ECO:0000313" key="3">
    <source>
        <dbReference type="Proteomes" id="UP000325315"/>
    </source>
</evidence>
<dbReference type="CDD" id="cd00303">
    <property type="entry name" value="retropepsin_like"/>
    <property type="match status" value="1"/>
</dbReference>
<dbReference type="Gene3D" id="2.40.70.10">
    <property type="entry name" value="Acid Proteases"/>
    <property type="match status" value="1"/>
</dbReference>
<dbReference type="AlphaFoldDB" id="A0A5B6WI71"/>
<dbReference type="InterPro" id="IPR053134">
    <property type="entry name" value="RNA-dir_DNA_polymerase"/>
</dbReference>
<sequence>MASVGNVKSNKPKCQRCGRQHIGECWGNNRACYNMNMLVESTEFVIKVSNPLSKHVIVDKVCKNCPLMIRGHCFPANLMLLPFDEFDLILGMDWLTIHNVLVNCCSKFIELRCENGDIIRIESGESNCLPVLISSMTAEKYMRKGYGSYLAFVLNTQESEVKIELVPVVCEYLDVFLEELPRLPPIREVEFGIELVPGTTPISIAPYGMAPLELKELKAQLQELTDKGFARPSYSLWGAPILFLNKVTVKNKYPLPRIDDLFDQLKGATVFSKTDLRSSYYQLRVKEHYVPKIAFQTRYGHYEFLIMPFGLTNAPAVFMDLMNHIFRPYLDKFVVVFIDDILIYSWDESEHAEHLRTVLQTLRDKQLYAKFSKKVGFLGHIVSGDGIRVNPSKISAIVEWKLPRNVSEIRSFLGLAGYYR</sequence>
<dbReference type="SUPFAM" id="SSF56672">
    <property type="entry name" value="DNA/RNA polymerases"/>
    <property type="match status" value="1"/>
</dbReference>
<dbReference type="InterPro" id="IPR000477">
    <property type="entry name" value="RT_dom"/>
</dbReference>
<dbReference type="Proteomes" id="UP000325315">
    <property type="component" value="Unassembled WGS sequence"/>
</dbReference>
<dbReference type="InterPro" id="IPR043502">
    <property type="entry name" value="DNA/RNA_pol_sf"/>
</dbReference>
<dbReference type="CDD" id="cd01647">
    <property type="entry name" value="RT_LTR"/>
    <property type="match status" value="1"/>
</dbReference>
<accession>A0A5B6WI71</accession>
<organism evidence="2 3">
    <name type="scientific">Gossypium australe</name>
    <dbReference type="NCBI Taxonomy" id="47621"/>
    <lineage>
        <taxon>Eukaryota</taxon>
        <taxon>Viridiplantae</taxon>
        <taxon>Streptophyta</taxon>
        <taxon>Embryophyta</taxon>
        <taxon>Tracheophyta</taxon>
        <taxon>Spermatophyta</taxon>
        <taxon>Magnoliopsida</taxon>
        <taxon>eudicotyledons</taxon>
        <taxon>Gunneridae</taxon>
        <taxon>Pentapetalae</taxon>
        <taxon>rosids</taxon>
        <taxon>malvids</taxon>
        <taxon>Malvales</taxon>
        <taxon>Malvaceae</taxon>
        <taxon>Malvoideae</taxon>
        <taxon>Gossypium</taxon>
    </lineage>
</organism>